<dbReference type="EMBL" id="VTYN01000024">
    <property type="protein sequence ID" value="NOH50148.1"/>
    <property type="molecule type" value="Genomic_DNA"/>
</dbReference>
<feature type="transmembrane region" description="Helical" evidence="1">
    <location>
        <begin position="145"/>
        <end position="162"/>
    </location>
</feature>
<dbReference type="NCBIfam" id="TIGR00254">
    <property type="entry name" value="GGDEF"/>
    <property type="match status" value="1"/>
</dbReference>
<dbReference type="PANTHER" id="PTHR46663:SF2">
    <property type="entry name" value="GGDEF DOMAIN-CONTAINING PROTEIN"/>
    <property type="match status" value="1"/>
</dbReference>
<feature type="transmembrane region" description="Helical" evidence="1">
    <location>
        <begin position="98"/>
        <end position="124"/>
    </location>
</feature>
<dbReference type="AlphaFoldDB" id="A0A7Y3ZBW1"/>
<evidence type="ECO:0000259" key="2">
    <source>
        <dbReference type="PROSITE" id="PS50887"/>
    </source>
</evidence>
<dbReference type="Pfam" id="PF00990">
    <property type="entry name" value="GGDEF"/>
    <property type="match status" value="1"/>
</dbReference>
<evidence type="ECO:0000313" key="3">
    <source>
        <dbReference type="EMBL" id="NOH50148.1"/>
    </source>
</evidence>
<proteinExistence type="predicted"/>
<protein>
    <submittedName>
        <fullName evidence="3">Diguanylate cyclase</fullName>
    </submittedName>
</protein>
<feature type="domain" description="GGDEF" evidence="2">
    <location>
        <begin position="217"/>
        <end position="342"/>
    </location>
</feature>
<dbReference type="Proteomes" id="UP000572072">
    <property type="component" value="Unassembled WGS sequence"/>
</dbReference>
<dbReference type="SMART" id="SM00267">
    <property type="entry name" value="GGDEF"/>
    <property type="match status" value="1"/>
</dbReference>
<evidence type="ECO:0000313" key="4">
    <source>
        <dbReference type="Proteomes" id="UP000572072"/>
    </source>
</evidence>
<organism evidence="3 4">
    <name type="scientific">Vibrio rotiferianus</name>
    <dbReference type="NCBI Taxonomy" id="190895"/>
    <lineage>
        <taxon>Bacteria</taxon>
        <taxon>Pseudomonadati</taxon>
        <taxon>Pseudomonadota</taxon>
        <taxon>Gammaproteobacteria</taxon>
        <taxon>Vibrionales</taxon>
        <taxon>Vibrionaceae</taxon>
        <taxon>Vibrio</taxon>
    </lineage>
</organism>
<name>A0A7Y3ZBW1_9VIBR</name>
<feature type="transmembrane region" description="Helical" evidence="1">
    <location>
        <begin position="37"/>
        <end position="55"/>
    </location>
</feature>
<dbReference type="RefSeq" id="WP_171358847.1">
    <property type="nucleotide sequence ID" value="NZ_VTYN01000024.1"/>
</dbReference>
<dbReference type="PANTHER" id="PTHR46663">
    <property type="entry name" value="DIGUANYLATE CYCLASE DGCT-RELATED"/>
    <property type="match status" value="1"/>
</dbReference>
<dbReference type="CDD" id="cd01949">
    <property type="entry name" value="GGDEF"/>
    <property type="match status" value="1"/>
</dbReference>
<keyword evidence="1" id="KW-0472">Membrane</keyword>
<keyword evidence="1" id="KW-0812">Transmembrane</keyword>
<dbReference type="InterPro" id="IPR052163">
    <property type="entry name" value="DGC-Regulatory_Protein"/>
</dbReference>
<dbReference type="Gene3D" id="3.30.70.270">
    <property type="match status" value="1"/>
</dbReference>
<comment type="caution">
    <text evidence="3">The sequence shown here is derived from an EMBL/GenBank/DDBJ whole genome shotgun (WGS) entry which is preliminary data.</text>
</comment>
<dbReference type="InterPro" id="IPR043128">
    <property type="entry name" value="Rev_trsase/Diguanyl_cyclase"/>
</dbReference>
<dbReference type="InterPro" id="IPR000160">
    <property type="entry name" value="GGDEF_dom"/>
</dbReference>
<keyword evidence="1" id="KW-1133">Transmembrane helix</keyword>
<sequence>MERTSLDRVFAFYYVCLTSLGIVITLVVSVYRNEPTITYIPYLLSAFICSLYIWFGQALNTSPNQKLIIIALILGFSLSFYVYYFWGSQLVFSSLLTVNLLFVLMELGFIWSLFIYGLASLIYFHIDLSAIVKNPSREIDTYSFVFQYSMLYLFNFFVFQGLKAIEKAFNNYRSQQNEVQQRLLRLLEIDELTGCLSRFKGNQLLDQQFEQAKLHNETFALLYIDLDGFKQINDSYGHVYGDEVLKITAHRILDLLSDTQFAIRNGGDEFILCLPNIDNFKEIERFKALLLQVCSAPILLDFHEVEIGLSIGIARYPHDGDNHQSLIHRADEMMYLTKKSRT</sequence>
<dbReference type="InterPro" id="IPR029787">
    <property type="entry name" value="Nucleotide_cyclase"/>
</dbReference>
<dbReference type="PROSITE" id="PS50887">
    <property type="entry name" value="GGDEF"/>
    <property type="match status" value="1"/>
</dbReference>
<dbReference type="SUPFAM" id="SSF55073">
    <property type="entry name" value="Nucleotide cyclase"/>
    <property type="match status" value="1"/>
</dbReference>
<feature type="transmembrane region" description="Helical" evidence="1">
    <location>
        <begin position="12"/>
        <end position="31"/>
    </location>
</feature>
<feature type="transmembrane region" description="Helical" evidence="1">
    <location>
        <begin position="67"/>
        <end position="86"/>
    </location>
</feature>
<evidence type="ECO:0000256" key="1">
    <source>
        <dbReference type="SAM" id="Phobius"/>
    </source>
</evidence>
<gene>
    <name evidence="3" type="ORF">F0262_19080</name>
</gene>
<reference evidence="3 4" key="1">
    <citation type="submission" date="2019-08" db="EMBL/GenBank/DDBJ databases">
        <title>Draft genome sequencing and comparative genomics of hatchery-associated Vibrios.</title>
        <authorList>
            <person name="Kehlet-Delgado H."/>
            <person name="Mueller R.S."/>
        </authorList>
    </citation>
    <scope>NUCLEOTIDE SEQUENCE [LARGE SCALE GENOMIC DNA]</scope>
    <source>
        <strain evidence="3 4">00-78-3</strain>
    </source>
</reference>
<accession>A0A7Y3ZBW1</accession>